<dbReference type="AlphaFoldDB" id="A0A0J7HYH2"/>
<evidence type="ECO:0000313" key="3">
    <source>
        <dbReference type="EMBL" id="KMQ59288.1"/>
    </source>
</evidence>
<keyword evidence="2" id="KW-0472">Membrane</keyword>
<organism evidence="3 4">
    <name type="scientific">Chryseobacterium angstadtii</name>
    <dbReference type="NCBI Taxonomy" id="558151"/>
    <lineage>
        <taxon>Bacteria</taxon>
        <taxon>Pseudomonadati</taxon>
        <taxon>Bacteroidota</taxon>
        <taxon>Flavobacteriia</taxon>
        <taxon>Flavobacteriales</taxon>
        <taxon>Weeksellaceae</taxon>
        <taxon>Chryseobacterium group</taxon>
        <taxon>Chryseobacterium</taxon>
    </lineage>
</organism>
<evidence type="ECO:0000313" key="4">
    <source>
        <dbReference type="Proteomes" id="UP000036261"/>
    </source>
</evidence>
<dbReference type="RefSeq" id="WP_048508340.1">
    <property type="nucleotide sequence ID" value="NZ_LFND01000007.1"/>
</dbReference>
<dbReference type="Pfam" id="PF12412">
    <property type="entry name" value="DUF3667"/>
    <property type="match status" value="1"/>
</dbReference>
<protein>
    <recommendedName>
        <fullName evidence="5">DUF3667 domain-containing protein</fullName>
    </recommendedName>
</protein>
<comment type="caution">
    <text evidence="3">The sequence shown here is derived from an EMBL/GenBank/DDBJ whole genome shotgun (WGS) entry which is preliminary data.</text>
</comment>
<evidence type="ECO:0000256" key="1">
    <source>
        <dbReference type="SAM" id="MobiDB-lite"/>
    </source>
</evidence>
<proteinExistence type="predicted"/>
<dbReference type="OrthoDB" id="675873at2"/>
<dbReference type="PATRIC" id="fig|558151.6.peg.4074"/>
<dbReference type="STRING" id="558151.ACM46_19335"/>
<keyword evidence="4" id="KW-1185">Reference proteome</keyword>
<gene>
    <name evidence="3" type="ORF">ACM46_19335</name>
</gene>
<reference evidence="3 4" key="1">
    <citation type="journal article" date="2013" name="Int. J. Syst. Evol. Microbiol.">
        <title>Chryseobacterium angstadtii sp. nov., isolated from a newt tank.</title>
        <authorList>
            <person name="Kirk K.E."/>
            <person name="Hoffman J.A."/>
            <person name="Smith K.A."/>
            <person name="Strahan B.L."/>
            <person name="Failor K.C."/>
            <person name="Krebs J.E."/>
            <person name="Gale A.N."/>
            <person name="Do T.D."/>
            <person name="Sontag T.C."/>
            <person name="Batties A.M."/>
            <person name="Mistiszyn K."/>
            <person name="Newman J.D."/>
        </authorList>
    </citation>
    <scope>NUCLEOTIDE SEQUENCE [LARGE SCALE GENOMIC DNA]</scope>
    <source>
        <strain evidence="3 4">KM</strain>
    </source>
</reference>
<dbReference type="EMBL" id="LFND01000007">
    <property type="protein sequence ID" value="KMQ59288.1"/>
    <property type="molecule type" value="Genomic_DNA"/>
</dbReference>
<feature type="transmembrane region" description="Helical" evidence="2">
    <location>
        <begin position="242"/>
        <end position="261"/>
    </location>
</feature>
<feature type="transmembrane region" description="Helical" evidence="2">
    <location>
        <begin position="348"/>
        <end position="370"/>
    </location>
</feature>
<accession>A0A0J7HYH2</accession>
<keyword evidence="2" id="KW-0812">Transmembrane</keyword>
<evidence type="ECO:0000256" key="2">
    <source>
        <dbReference type="SAM" id="Phobius"/>
    </source>
</evidence>
<sequence>MSHGKIREDKTCLNCGHQVEERFCPHCGQENVESRQPFHYLFTHFIEDFTHYDGQFWKTIQYLLIRPGKLTKEYLAGKRQLYVVPVKLYIFISFLTFFVPAILPHTEDSSPKEEKVEKAEKPKDNKEKVSEVLKGLNKEGFLSNKTAEKMKKAIDTLHIKDSLQAATDSDKSSDLMESTLDPNHSAILGAHNMKEYDSLQETDKKGLYILGRPFAEKIFKFREEGYTKEQIFAKYKETFIHTIPKALFFYLPVFAFFLWMFHNKKKWWYFDHGIFTLHYFSFLLLSTLIFILLVKLSDLLPDYSILSLLFFLLFTALFFYTSIYFFVAHHRVYESRKRTSILKGMILFIINYLGIMFMLMILMYISFMMMH</sequence>
<name>A0A0J7HYH2_9FLAO</name>
<keyword evidence="2" id="KW-1133">Transmembrane helix</keyword>
<dbReference type="InterPro" id="IPR022134">
    <property type="entry name" value="DUF3667"/>
</dbReference>
<feature type="transmembrane region" description="Helical" evidence="2">
    <location>
        <begin position="273"/>
        <end position="293"/>
    </location>
</feature>
<dbReference type="Proteomes" id="UP000036261">
    <property type="component" value="Unassembled WGS sequence"/>
</dbReference>
<feature type="region of interest" description="Disordered" evidence="1">
    <location>
        <begin position="107"/>
        <end position="129"/>
    </location>
</feature>
<feature type="transmembrane region" description="Helical" evidence="2">
    <location>
        <begin position="81"/>
        <end position="103"/>
    </location>
</feature>
<evidence type="ECO:0008006" key="5">
    <source>
        <dbReference type="Google" id="ProtNLM"/>
    </source>
</evidence>
<feature type="transmembrane region" description="Helical" evidence="2">
    <location>
        <begin position="305"/>
        <end position="327"/>
    </location>
</feature>